<dbReference type="PROSITE" id="PS51202">
    <property type="entry name" value="RCK_C"/>
    <property type="match status" value="2"/>
</dbReference>
<keyword evidence="6" id="KW-0406">Ion transport</keyword>
<evidence type="ECO:0000256" key="5">
    <source>
        <dbReference type="ARBA" id="ARBA00023027"/>
    </source>
</evidence>
<keyword evidence="2" id="KW-0813">Transport</keyword>
<keyword evidence="5" id="KW-0520">NAD</keyword>
<feature type="domain" description="RCK N-terminal" evidence="7">
    <location>
        <begin position="230"/>
        <end position="346"/>
    </location>
</feature>
<dbReference type="Gene3D" id="3.40.50.720">
    <property type="entry name" value="NAD(P)-binding Rossmann-like Domain"/>
    <property type="match status" value="2"/>
</dbReference>
<keyword evidence="4" id="KW-0630">Potassium</keyword>
<organism evidence="9 10">
    <name type="scientific">Phaeodactylibacter luteus</name>
    <dbReference type="NCBI Taxonomy" id="1564516"/>
    <lineage>
        <taxon>Bacteria</taxon>
        <taxon>Pseudomonadati</taxon>
        <taxon>Bacteroidota</taxon>
        <taxon>Saprospiria</taxon>
        <taxon>Saprospirales</taxon>
        <taxon>Haliscomenobacteraceae</taxon>
        <taxon>Phaeodactylibacter</taxon>
    </lineage>
</organism>
<evidence type="ECO:0000256" key="3">
    <source>
        <dbReference type="ARBA" id="ARBA00022538"/>
    </source>
</evidence>
<feature type="domain" description="RCK C-terminal" evidence="8">
    <location>
        <begin position="366"/>
        <end position="446"/>
    </location>
</feature>
<keyword evidence="3" id="KW-0633">Potassium transport</keyword>
<gene>
    <name evidence="9" type="primary">trkA</name>
    <name evidence="9" type="ORF">FRY97_17480</name>
</gene>
<dbReference type="OrthoDB" id="9775180at2"/>
<dbReference type="NCBIfam" id="NF007031">
    <property type="entry name" value="PRK09496.1-2"/>
    <property type="match status" value="1"/>
</dbReference>
<evidence type="ECO:0000259" key="7">
    <source>
        <dbReference type="PROSITE" id="PS51201"/>
    </source>
</evidence>
<evidence type="ECO:0000256" key="6">
    <source>
        <dbReference type="ARBA" id="ARBA00023065"/>
    </source>
</evidence>
<evidence type="ECO:0000256" key="2">
    <source>
        <dbReference type="ARBA" id="ARBA00022448"/>
    </source>
</evidence>
<dbReference type="InterPro" id="IPR036721">
    <property type="entry name" value="RCK_C_sf"/>
</dbReference>
<proteinExistence type="predicted"/>
<feature type="domain" description="RCK C-terminal" evidence="8">
    <location>
        <begin position="141"/>
        <end position="225"/>
    </location>
</feature>
<dbReference type="PROSITE" id="PS51201">
    <property type="entry name" value="RCK_N"/>
    <property type="match status" value="2"/>
</dbReference>
<dbReference type="SUPFAM" id="SSF51735">
    <property type="entry name" value="NAD(P)-binding Rossmann-fold domains"/>
    <property type="match status" value="2"/>
</dbReference>
<dbReference type="PRINTS" id="PR00335">
    <property type="entry name" value="KUPTAKETRKA"/>
</dbReference>
<dbReference type="InterPro" id="IPR036291">
    <property type="entry name" value="NAD(P)-bd_dom_sf"/>
</dbReference>
<feature type="domain" description="RCK N-terminal" evidence="7">
    <location>
        <begin position="1"/>
        <end position="121"/>
    </location>
</feature>
<dbReference type="InterPro" id="IPR003148">
    <property type="entry name" value="RCK_N"/>
</dbReference>
<dbReference type="Gene3D" id="3.30.70.1450">
    <property type="entry name" value="Regulator of K+ conductance, C-terminal domain"/>
    <property type="match status" value="2"/>
</dbReference>
<dbReference type="AlphaFoldDB" id="A0A5C6RK73"/>
<sequence>MKIVIAGAGDIGFHLAELLAFENQDIVLVDTNQEVLDYAATHLDVMTLKGDSSSIDVLEQADIGRARLVLAVTTSEKTNLVTAILAKKMGARQTIARVTNQEYLAESQRELFRELGVDSLISPVLLAAEEIQRLIRESSFTDHFAFEKGKINLIGVTLDEYSPLANQQLFDISEQDTEVDLRPIAILRGHRTIIPRGKTILRRGDHVYFISKRDNMERLTNLVGKQKHNVRNIMILGGSPLGMATAKRLEDEYNVTVIEKDRERCKVMAERLNNTLVINGDTSNIDLLEEEGLSRMDAFIALTGNSETNIIASLTAKNRGVLKTIAQVENKEYIHISQNIGVDTLINKKLIAANNIFRFIRKGKVEAITSLHGVDAEVIEYLVHKENQLTRKPLKELHFPKTALIGGVIRGEEALIPDGEFQLQLNDKVIVFALPEAIERLEKLFH</sequence>
<reference evidence="9 10" key="1">
    <citation type="submission" date="2019-08" db="EMBL/GenBank/DDBJ databases">
        <title>Genome of Phaeodactylibacter luteus.</title>
        <authorList>
            <person name="Bowman J.P."/>
        </authorList>
    </citation>
    <scope>NUCLEOTIDE SEQUENCE [LARGE SCALE GENOMIC DNA]</scope>
    <source>
        <strain evidence="9 10">KCTC 42180</strain>
    </source>
</reference>
<dbReference type="NCBIfam" id="NF007038">
    <property type="entry name" value="PRK09496.2-6"/>
    <property type="match status" value="1"/>
</dbReference>
<dbReference type="InterPro" id="IPR006037">
    <property type="entry name" value="RCK_C"/>
</dbReference>
<dbReference type="NCBIfam" id="NF007039">
    <property type="entry name" value="PRK09496.3-2"/>
    <property type="match status" value="1"/>
</dbReference>
<dbReference type="Proteomes" id="UP000321580">
    <property type="component" value="Unassembled WGS sequence"/>
</dbReference>
<accession>A0A5C6RK73</accession>
<dbReference type="SUPFAM" id="SSF116726">
    <property type="entry name" value="TrkA C-terminal domain-like"/>
    <property type="match status" value="2"/>
</dbReference>
<evidence type="ECO:0000313" key="10">
    <source>
        <dbReference type="Proteomes" id="UP000321580"/>
    </source>
</evidence>
<keyword evidence="10" id="KW-1185">Reference proteome</keyword>
<dbReference type="GO" id="GO:0005886">
    <property type="term" value="C:plasma membrane"/>
    <property type="evidence" value="ECO:0007669"/>
    <property type="project" value="InterPro"/>
</dbReference>
<dbReference type="RefSeq" id="WP_147168860.1">
    <property type="nucleotide sequence ID" value="NZ_VOOR01000046.1"/>
</dbReference>
<evidence type="ECO:0000256" key="4">
    <source>
        <dbReference type="ARBA" id="ARBA00022958"/>
    </source>
</evidence>
<evidence type="ECO:0000313" key="9">
    <source>
        <dbReference type="EMBL" id="TXB61752.1"/>
    </source>
</evidence>
<evidence type="ECO:0000256" key="1">
    <source>
        <dbReference type="ARBA" id="ARBA00017378"/>
    </source>
</evidence>
<dbReference type="PANTHER" id="PTHR43833">
    <property type="entry name" value="POTASSIUM CHANNEL PROTEIN 2-RELATED-RELATED"/>
    <property type="match status" value="1"/>
</dbReference>
<dbReference type="NCBIfam" id="NF007032">
    <property type="entry name" value="PRK09496.1-4"/>
    <property type="match status" value="1"/>
</dbReference>
<name>A0A5C6RK73_9BACT</name>
<dbReference type="InterPro" id="IPR006036">
    <property type="entry name" value="K_uptake_TrkA"/>
</dbReference>
<evidence type="ECO:0000259" key="8">
    <source>
        <dbReference type="PROSITE" id="PS51202"/>
    </source>
</evidence>
<protein>
    <recommendedName>
        <fullName evidence="1">Trk system potassium uptake protein TrkA</fullName>
    </recommendedName>
</protein>
<dbReference type="Pfam" id="PF02080">
    <property type="entry name" value="TrkA_C"/>
    <property type="match status" value="2"/>
</dbReference>
<dbReference type="InterPro" id="IPR050721">
    <property type="entry name" value="Trk_Ktr_HKT_K-transport"/>
</dbReference>
<dbReference type="NCBIfam" id="NF007041">
    <property type="entry name" value="PRK09496.3-4"/>
    <property type="match status" value="1"/>
</dbReference>
<comment type="caution">
    <text evidence="9">The sequence shown here is derived from an EMBL/GenBank/DDBJ whole genome shotgun (WGS) entry which is preliminary data.</text>
</comment>
<dbReference type="EMBL" id="VOOR01000046">
    <property type="protein sequence ID" value="TXB61752.1"/>
    <property type="molecule type" value="Genomic_DNA"/>
</dbReference>
<dbReference type="Pfam" id="PF02254">
    <property type="entry name" value="TrkA_N"/>
    <property type="match status" value="2"/>
</dbReference>
<dbReference type="GO" id="GO:0015079">
    <property type="term" value="F:potassium ion transmembrane transporter activity"/>
    <property type="evidence" value="ECO:0007669"/>
    <property type="project" value="InterPro"/>
</dbReference>
<dbReference type="PANTHER" id="PTHR43833:SF5">
    <property type="entry name" value="TRK SYSTEM POTASSIUM UPTAKE PROTEIN TRKA"/>
    <property type="match status" value="1"/>
</dbReference>